<name>A0ABY5C3Z3_9LACO</name>
<proteinExistence type="predicted"/>
<sequence>MTKPKHEQPTRPWPWKRILLILVLVLVAAGLLFTGSRYYAKDQQVERITSGILNEQEKTFADNVQITGRTGTVTSDTMKPVVNYYQQHPHELAVLKDQLTQNNAAPNGFRLVKKGTYFGIFPHYRLAITPIRPIIQTNAPGATIKVDGHSIGQTDAEQQLQAPDLIPGFHSVKVTAEVDGQHLSAFKQTSFFANEHQKVTVPLAMLSFRVKGPAGAEIYVNDQRRGTIANDGTGAVTDVPMNQQNTTWLQVNVDGQTVRSENRTLTKRDNGKLLSYTFPSVVSKDDSFQLFKNLWTGIGNATNLNQSLDDQNVAGSFQDGTNNPYYQALNDVVKQNQQSHFQFGTIHLQIETVQPLNDNASLVTYRVQSDVKVNDTTGTLDNRYQARVGAGAGQPLVIQTNQIVQ</sequence>
<accession>A0ABY5C3Z3</accession>
<evidence type="ECO:0000259" key="1">
    <source>
        <dbReference type="Pfam" id="PF08308"/>
    </source>
</evidence>
<protein>
    <submittedName>
        <fullName evidence="2">PEGA domain-containing protein</fullName>
    </submittedName>
</protein>
<gene>
    <name evidence="2" type="ORF">M8332_01070</name>
</gene>
<keyword evidence="3" id="KW-1185">Reference proteome</keyword>
<evidence type="ECO:0000313" key="2">
    <source>
        <dbReference type="EMBL" id="USS93489.1"/>
    </source>
</evidence>
<dbReference type="InterPro" id="IPR013229">
    <property type="entry name" value="PEGA"/>
</dbReference>
<dbReference type="PANTHER" id="PTHR40038">
    <property type="entry name" value="MEMBRANE-ASSOCIATED PROTEIN TCAA"/>
    <property type="match status" value="1"/>
</dbReference>
<dbReference type="PANTHER" id="PTHR40038:SF1">
    <property type="entry name" value="MEMBRANE-ASSOCIATED PROTEIN TCAA"/>
    <property type="match status" value="1"/>
</dbReference>
<feature type="domain" description="PEGA" evidence="1">
    <location>
        <begin position="135"/>
        <end position="203"/>
    </location>
</feature>
<dbReference type="RefSeq" id="WP_252780340.1">
    <property type="nucleotide sequence ID" value="NZ_CP097478.1"/>
</dbReference>
<reference evidence="2" key="1">
    <citation type="submission" date="2022-05" db="EMBL/GenBank/DDBJ databases">
        <authorList>
            <person name="Oliphant S.A."/>
            <person name="Watson-Haigh N.S."/>
            <person name="Sumby K.M."/>
            <person name="Gardner J.M."/>
            <person name="Jiranek V."/>
        </authorList>
    </citation>
    <scope>NUCLEOTIDE SEQUENCE</scope>
    <source>
        <strain evidence="2">Ru20-1</strain>
    </source>
</reference>
<organism evidence="2 3">
    <name type="scientific">Fructilactobacillus ixorae</name>
    <dbReference type="NCBI Taxonomy" id="1750535"/>
    <lineage>
        <taxon>Bacteria</taxon>
        <taxon>Bacillati</taxon>
        <taxon>Bacillota</taxon>
        <taxon>Bacilli</taxon>
        <taxon>Lactobacillales</taxon>
        <taxon>Lactobacillaceae</taxon>
        <taxon>Fructilactobacillus</taxon>
    </lineage>
</organism>
<dbReference type="Pfam" id="PF08308">
    <property type="entry name" value="PEGA"/>
    <property type="match status" value="1"/>
</dbReference>
<evidence type="ECO:0000313" key="3">
    <source>
        <dbReference type="Proteomes" id="UP001057532"/>
    </source>
</evidence>
<dbReference type="EMBL" id="CP097478">
    <property type="protein sequence ID" value="USS93489.1"/>
    <property type="molecule type" value="Genomic_DNA"/>
</dbReference>
<dbReference type="Proteomes" id="UP001057532">
    <property type="component" value="Chromosome"/>
</dbReference>